<comment type="caution">
    <text evidence="1">The sequence shown here is derived from an EMBL/GenBank/DDBJ whole genome shotgun (WGS) entry which is preliminary data.</text>
</comment>
<dbReference type="AlphaFoldDB" id="A0A7Z0EAP0"/>
<dbReference type="Proteomes" id="UP000560069">
    <property type="component" value="Unassembled WGS sequence"/>
</dbReference>
<dbReference type="EMBL" id="JACCFQ010000002">
    <property type="protein sequence ID" value="NYJ18183.1"/>
    <property type="molecule type" value="Genomic_DNA"/>
</dbReference>
<accession>A0A7Z0EAP0</accession>
<reference evidence="1 2" key="1">
    <citation type="submission" date="2020-07" db="EMBL/GenBank/DDBJ databases">
        <title>Sequencing the genomes of 1000 actinobacteria strains.</title>
        <authorList>
            <person name="Klenk H.-P."/>
        </authorList>
    </citation>
    <scope>NUCLEOTIDE SEQUENCE [LARGE SCALE GENOMIC DNA]</scope>
    <source>
        <strain evidence="1 2">DSM 15664</strain>
    </source>
</reference>
<sequence>MNGLAHEGRLSPTQHQQWRTTNDWFNAAYPNPSHLDPTIYDRAINPGAVAWFKEEATHLMDRVPAYLAILASHGVACVRRTTTDPGRIVYEDESQVIAIPHQEPPMRDEVLELRQLRQSATSTRPVVRQSDRGGD</sequence>
<evidence type="ECO:0000313" key="1">
    <source>
        <dbReference type="EMBL" id="NYJ18183.1"/>
    </source>
</evidence>
<gene>
    <name evidence="1" type="ORF">HNR11_002773</name>
</gene>
<keyword evidence="2" id="KW-1185">Reference proteome</keyword>
<name>A0A7Z0EAP0_9MICC</name>
<dbReference type="RefSeq" id="WP_218850040.1">
    <property type="nucleotide sequence ID" value="NZ_BAAALK010000005.1"/>
</dbReference>
<evidence type="ECO:0000313" key="2">
    <source>
        <dbReference type="Proteomes" id="UP000560069"/>
    </source>
</evidence>
<proteinExistence type="predicted"/>
<protein>
    <submittedName>
        <fullName evidence="1">Uncharacterized protein</fullName>
    </submittedName>
</protein>
<organism evidence="1 2">
    <name type="scientific">Nesterenkonia sandarakina</name>
    <dbReference type="NCBI Taxonomy" id="272918"/>
    <lineage>
        <taxon>Bacteria</taxon>
        <taxon>Bacillati</taxon>
        <taxon>Actinomycetota</taxon>
        <taxon>Actinomycetes</taxon>
        <taxon>Micrococcales</taxon>
        <taxon>Micrococcaceae</taxon>
        <taxon>Nesterenkonia</taxon>
    </lineage>
</organism>